<reference evidence="9 10" key="1">
    <citation type="journal article" date="2016" name="PLoS ONE">
        <title>Plasmid Characterization and Chromosome Analysis of Two netF+ Clostridium perfringens Isolates Associated with Foal and Canine Necrotizing Enteritis.</title>
        <authorList>
            <person name="Mehdizadeh Gohari I."/>
            <person name="Kropinski A.M."/>
            <person name="Weese S.J."/>
            <person name="Parreira V.R."/>
            <person name="Whitehead A.E."/>
            <person name="Boerlin P."/>
            <person name="Prescott J.F."/>
        </authorList>
    </citation>
    <scope>NUCLEOTIDE SEQUENCE [LARGE SCALE GENOMIC DNA]</scope>
    <source>
        <strain evidence="9 10">JP838</strain>
        <plasmid evidence="10">Plasmid pJFP838E</plasmid>
    </source>
</reference>
<gene>
    <name evidence="9" type="ORF">JFP838_pE0015</name>
</gene>
<dbReference type="SUPFAM" id="SSF46689">
    <property type="entry name" value="Homeodomain-like"/>
    <property type="match status" value="1"/>
</dbReference>
<dbReference type="InterPro" id="IPR006118">
    <property type="entry name" value="Recombinase_CS"/>
</dbReference>
<evidence type="ECO:0000313" key="9">
    <source>
        <dbReference type="EMBL" id="AMN30521.1"/>
    </source>
</evidence>
<dbReference type="InterPro" id="IPR006120">
    <property type="entry name" value="Resolvase_HTH_dom"/>
</dbReference>
<dbReference type="RefSeq" id="WP_061416449.1">
    <property type="nucleotide sequence ID" value="NZ_CATNXB010000040.1"/>
</dbReference>
<evidence type="ECO:0000256" key="4">
    <source>
        <dbReference type="ARBA" id="ARBA00023172"/>
    </source>
</evidence>
<evidence type="ECO:0000256" key="2">
    <source>
        <dbReference type="ARBA" id="ARBA00022908"/>
    </source>
</evidence>
<evidence type="ECO:0000256" key="5">
    <source>
        <dbReference type="PIRSR" id="PIRSR606118-50"/>
    </source>
</evidence>
<evidence type="ECO:0000256" key="3">
    <source>
        <dbReference type="ARBA" id="ARBA00023125"/>
    </source>
</evidence>
<feature type="active site" description="O-(5'-phospho-DNA)-serine intermediate" evidence="5 6">
    <location>
        <position position="9"/>
    </location>
</feature>
<keyword evidence="9" id="KW-0614">Plasmid</keyword>
<dbReference type="PROSITE" id="PS00397">
    <property type="entry name" value="RECOMBINASES_1"/>
    <property type="match status" value="1"/>
</dbReference>
<evidence type="ECO:0000313" key="10">
    <source>
        <dbReference type="Proteomes" id="UP000070260"/>
    </source>
</evidence>
<protein>
    <submittedName>
        <fullName evidence="9">Resolvase</fullName>
    </submittedName>
</protein>
<dbReference type="Gene3D" id="3.40.50.1390">
    <property type="entry name" value="Resolvase, N-terminal catalytic domain"/>
    <property type="match status" value="1"/>
</dbReference>
<dbReference type="AlphaFoldDB" id="A0A140GPR2"/>
<keyword evidence="4" id="KW-0233">DNA recombination</keyword>
<dbReference type="InterPro" id="IPR006119">
    <property type="entry name" value="Resolv_N"/>
</dbReference>
<dbReference type="GO" id="GO:0000150">
    <property type="term" value="F:DNA strand exchange activity"/>
    <property type="evidence" value="ECO:0007669"/>
    <property type="project" value="InterPro"/>
</dbReference>
<keyword evidence="2" id="KW-0229">DNA integration</keyword>
<dbReference type="InterPro" id="IPR050639">
    <property type="entry name" value="SSR_resolvase"/>
</dbReference>
<dbReference type="CDD" id="cd03768">
    <property type="entry name" value="SR_ResInv"/>
    <property type="match status" value="1"/>
</dbReference>
<evidence type="ECO:0000256" key="7">
    <source>
        <dbReference type="SAM" id="MobiDB-lite"/>
    </source>
</evidence>
<geneLocation type="plasmid" evidence="9 10">
    <name>pJFP838E</name>
</geneLocation>
<dbReference type="OrthoDB" id="9797501at2"/>
<dbReference type="PROSITE" id="PS51736">
    <property type="entry name" value="RECOMBINASES_3"/>
    <property type="match status" value="1"/>
</dbReference>
<dbReference type="Pfam" id="PF00239">
    <property type="entry name" value="Resolvase"/>
    <property type="match status" value="1"/>
</dbReference>
<feature type="domain" description="Resolvase/invertase-type recombinase catalytic" evidence="8">
    <location>
        <begin position="1"/>
        <end position="139"/>
    </location>
</feature>
<dbReference type="InterPro" id="IPR009057">
    <property type="entry name" value="Homeodomain-like_sf"/>
</dbReference>
<dbReference type="SUPFAM" id="SSF53041">
    <property type="entry name" value="Resolvase-like"/>
    <property type="match status" value="1"/>
</dbReference>
<proteinExistence type="inferred from homology"/>
<dbReference type="Gene3D" id="1.10.10.60">
    <property type="entry name" value="Homeodomain-like"/>
    <property type="match status" value="1"/>
</dbReference>
<dbReference type="GO" id="GO:0003677">
    <property type="term" value="F:DNA binding"/>
    <property type="evidence" value="ECO:0007669"/>
    <property type="project" value="UniProtKB-KW"/>
</dbReference>
<dbReference type="PROSITE" id="PS00398">
    <property type="entry name" value="RECOMBINASES_2"/>
    <property type="match status" value="1"/>
</dbReference>
<evidence type="ECO:0000256" key="1">
    <source>
        <dbReference type="ARBA" id="ARBA00009913"/>
    </source>
</evidence>
<organism evidence="9 10">
    <name type="scientific">Clostridium perfringens</name>
    <dbReference type="NCBI Taxonomy" id="1502"/>
    <lineage>
        <taxon>Bacteria</taxon>
        <taxon>Bacillati</taxon>
        <taxon>Bacillota</taxon>
        <taxon>Clostridia</taxon>
        <taxon>Eubacteriales</taxon>
        <taxon>Clostridiaceae</taxon>
        <taxon>Clostridium</taxon>
    </lineage>
</organism>
<dbReference type="PANTHER" id="PTHR30461:SF2">
    <property type="entry name" value="SERINE RECOMBINASE PINE-RELATED"/>
    <property type="match status" value="1"/>
</dbReference>
<accession>A0A140GPR2</accession>
<comment type="similarity">
    <text evidence="1">Belongs to the site-specific recombinase resolvase family.</text>
</comment>
<feature type="region of interest" description="Disordered" evidence="7">
    <location>
        <begin position="130"/>
        <end position="151"/>
    </location>
</feature>
<evidence type="ECO:0000256" key="6">
    <source>
        <dbReference type="PROSITE-ProRule" id="PRU10137"/>
    </source>
</evidence>
<dbReference type="InterPro" id="IPR036162">
    <property type="entry name" value="Resolvase-like_N_sf"/>
</dbReference>
<name>A0A140GPR2_CLOPF</name>
<dbReference type="EMBL" id="CP013038">
    <property type="protein sequence ID" value="AMN30521.1"/>
    <property type="molecule type" value="Genomic_DNA"/>
</dbReference>
<dbReference type="PANTHER" id="PTHR30461">
    <property type="entry name" value="DNA-INVERTASE FROM LAMBDOID PROPHAGE"/>
    <property type="match status" value="1"/>
</dbReference>
<evidence type="ECO:0000259" key="8">
    <source>
        <dbReference type="PROSITE" id="PS51736"/>
    </source>
</evidence>
<dbReference type="Proteomes" id="UP000070260">
    <property type="component" value="Plasmid pJFP838E"/>
</dbReference>
<keyword evidence="3" id="KW-0238">DNA-binding</keyword>
<dbReference type="PATRIC" id="fig|1502.176.peg.3302"/>
<dbReference type="SMART" id="SM00857">
    <property type="entry name" value="Resolvase"/>
    <property type="match status" value="1"/>
</dbReference>
<dbReference type="Pfam" id="PF02796">
    <property type="entry name" value="HTH_7"/>
    <property type="match status" value="1"/>
</dbReference>
<sequence>MLVGYARVSTEEQSLNRQIDMLIDYGVDKRNIYQEKISGMKSNREQLDKMIDELQKGDTVIITDLTRISRSTKDLLNIIDRIKAKGASIKSIKDTWLDTSSDNPYNSFLLTVMSGLSQLEGDLISQRTKEGLKSARARGRNGGRPSKRNDKADTVGLLYREGYKIVDIVKQTGLSRATVYRVLNDLNVICK</sequence>
<dbReference type="GO" id="GO:0015074">
    <property type="term" value="P:DNA integration"/>
    <property type="evidence" value="ECO:0007669"/>
    <property type="project" value="UniProtKB-KW"/>
</dbReference>